<comment type="similarity">
    <text evidence="9">Belongs to the glycosyltransferase group 1 family.</text>
</comment>
<evidence type="ECO:0000313" key="12">
    <source>
        <dbReference type="EMBL" id="MFC6633264.1"/>
    </source>
</evidence>
<dbReference type="EMBL" id="JBHSVR010000001">
    <property type="protein sequence ID" value="MFC6633264.1"/>
    <property type="molecule type" value="Genomic_DNA"/>
</dbReference>
<protein>
    <recommendedName>
        <fullName evidence="4 9">3-deoxy-D-manno-octulosonic acid transferase</fullName>
        <shortName evidence="9">Kdo transferase</shortName>
        <ecNumber evidence="3 9">2.4.99.12</ecNumber>
    </recommendedName>
    <alternativeName>
        <fullName evidence="7 9">Lipid IV(A) 3-deoxy-D-manno-octulosonic acid transferase</fullName>
    </alternativeName>
</protein>
<dbReference type="InterPro" id="IPR007507">
    <property type="entry name" value="Glycos_transf_N"/>
</dbReference>
<dbReference type="InterPro" id="IPR038107">
    <property type="entry name" value="Glycos_transf_N_sf"/>
</dbReference>
<comment type="caution">
    <text evidence="12">The sequence shown here is derived from an EMBL/GenBank/DDBJ whole genome shotgun (WGS) entry which is preliminary data.</text>
</comment>
<comment type="pathway">
    <text evidence="2 9">Bacterial outer membrane biogenesis; LPS core biosynthesis.</text>
</comment>
<comment type="subcellular location">
    <subcellularLocation>
        <location evidence="1">Cell envelope</location>
    </subcellularLocation>
    <subcellularLocation>
        <location evidence="9">Cell membrane</location>
    </subcellularLocation>
</comment>
<keyword evidence="13" id="KW-1185">Reference proteome</keyword>
<keyword evidence="12" id="KW-0328">Glycosyltransferase</keyword>
<dbReference type="NCBIfam" id="NF004388">
    <property type="entry name" value="PRK05749.1-4"/>
    <property type="match status" value="1"/>
</dbReference>
<evidence type="ECO:0000313" key="13">
    <source>
        <dbReference type="Proteomes" id="UP001596425"/>
    </source>
</evidence>
<evidence type="ECO:0000256" key="6">
    <source>
        <dbReference type="ARBA" id="ARBA00022679"/>
    </source>
</evidence>
<name>A0ABW1YPI4_9GAMM</name>
<feature type="domain" description="3-deoxy-D-manno-octulosonic-acid transferase N-terminal" evidence="11">
    <location>
        <begin position="32"/>
        <end position="214"/>
    </location>
</feature>
<keyword evidence="5" id="KW-0997">Cell inner membrane</keyword>
<evidence type="ECO:0000256" key="1">
    <source>
        <dbReference type="ARBA" id="ARBA00004196"/>
    </source>
</evidence>
<organism evidence="12 13">
    <name type="scientific">Microbulbifer taiwanensis</name>
    <dbReference type="NCBI Taxonomy" id="986746"/>
    <lineage>
        <taxon>Bacteria</taxon>
        <taxon>Pseudomonadati</taxon>
        <taxon>Pseudomonadota</taxon>
        <taxon>Gammaproteobacteria</taxon>
        <taxon>Cellvibrionales</taxon>
        <taxon>Microbulbiferaceae</taxon>
        <taxon>Microbulbifer</taxon>
    </lineage>
</organism>
<evidence type="ECO:0000259" key="10">
    <source>
        <dbReference type="Pfam" id="PF00534"/>
    </source>
</evidence>
<feature type="domain" description="Glycosyl transferase family 1" evidence="10">
    <location>
        <begin position="254"/>
        <end position="406"/>
    </location>
</feature>
<evidence type="ECO:0000256" key="4">
    <source>
        <dbReference type="ARBA" id="ARBA00019077"/>
    </source>
</evidence>
<dbReference type="PANTHER" id="PTHR42755">
    <property type="entry name" value="3-DEOXY-MANNO-OCTULOSONATE CYTIDYLYLTRANSFERASE"/>
    <property type="match status" value="1"/>
</dbReference>
<evidence type="ECO:0000256" key="9">
    <source>
        <dbReference type="RuleBase" id="RU365103"/>
    </source>
</evidence>
<keyword evidence="9" id="KW-1003">Cell membrane</keyword>
<dbReference type="EC" id="2.4.99.12" evidence="3 9"/>
<comment type="catalytic activity">
    <reaction evidence="8 9">
        <text>lipid IVA (E. coli) + CMP-3-deoxy-beta-D-manno-octulosonate = alpha-Kdo-(2-&gt;6)-lipid IVA (E. coli) + CMP + H(+)</text>
        <dbReference type="Rhea" id="RHEA:28066"/>
        <dbReference type="ChEBI" id="CHEBI:15378"/>
        <dbReference type="ChEBI" id="CHEBI:58603"/>
        <dbReference type="ChEBI" id="CHEBI:60364"/>
        <dbReference type="ChEBI" id="CHEBI:60377"/>
        <dbReference type="ChEBI" id="CHEBI:85987"/>
        <dbReference type="EC" id="2.4.99.12"/>
    </reaction>
</comment>
<comment type="function">
    <text evidence="9">Involved in lipopolysaccharide (LPS) biosynthesis. Catalyzes the transfer of 3-deoxy-D-manno-octulosonate (Kdo) residue(s) from CMP-Kdo to lipid IV(A), the tetraacyldisaccharide-1,4'-bisphosphate precursor of lipid A.</text>
</comment>
<evidence type="ECO:0000256" key="5">
    <source>
        <dbReference type="ARBA" id="ARBA00022519"/>
    </source>
</evidence>
<evidence type="ECO:0000256" key="3">
    <source>
        <dbReference type="ARBA" id="ARBA00012621"/>
    </source>
</evidence>
<reference evidence="13" key="1">
    <citation type="journal article" date="2019" name="Int. J. Syst. Evol. Microbiol.">
        <title>The Global Catalogue of Microorganisms (GCM) 10K type strain sequencing project: providing services to taxonomists for standard genome sequencing and annotation.</title>
        <authorList>
            <consortium name="The Broad Institute Genomics Platform"/>
            <consortium name="The Broad Institute Genome Sequencing Center for Infectious Disease"/>
            <person name="Wu L."/>
            <person name="Ma J."/>
        </authorList>
    </citation>
    <scope>NUCLEOTIDE SEQUENCE [LARGE SCALE GENOMIC DNA]</scope>
    <source>
        <strain evidence="13">CGMCC 1.13718</strain>
    </source>
</reference>
<dbReference type="Gene3D" id="3.40.50.2000">
    <property type="entry name" value="Glycogen Phosphorylase B"/>
    <property type="match status" value="1"/>
</dbReference>
<keyword evidence="9" id="KW-0448">Lipopolysaccharide biosynthesis</keyword>
<proteinExistence type="inferred from homology"/>
<accession>A0ABW1YPI4</accession>
<evidence type="ECO:0000256" key="8">
    <source>
        <dbReference type="ARBA" id="ARBA00049183"/>
    </source>
</evidence>
<evidence type="ECO:0000256" key="2">
    <source>
        <dbReference type="ARBA" id="ARBA00004713"/>
    </source>
</evidence>
<dbReference type="SUPFAM" id="SSF53756">
    <property type="entry name" value="UDP-Glycosyltransferase/glycogen phosphorylase"/>
    <property type="match status" value="1"/>
</dbReference>
<dbReference type="InterPro" id="IPR039901">
    <property type="entry name" value="Kdotransferase"/>
</dbReference>
<dbReference type="PANTHER" id="PTHR42755:SF1">
    <property type="entry name" value="3-DEOXY-D-MANNO-OCTULOSONIC ACID TRANSFERASE, MITOCHONDRIAL-RELATED"/>
    <property type="match status" value="1"/>
</dbReference>
<dbReference type="Pfam" id="PF00534">
    <property type="entry name" value="Glycos_transf_1"/>
    <property type="match status" value="1"/>
</dbReference>
<dbReference type="GO" id="GO:0043842">
    <property type="term" value="F:Kdo transferase activity"/>
    <property type="evidence" value="ECO:0007669"/>
    <property type="project" value="UniProtKB-EC"/>
</dbReference>
<evidence type="ECO:0000256" key="7">
    <source>
        <dbReference type="ARBA" id="ARBA00031445"/>
    </source>
</evidence>
<evidence type="ECO:0000259" key="11">
    <source>
        <dbReference type="Pfam" id="PF04413"/>
    </source>
</evidence>
<sequence>MRTLYTWLFRAALPLVLLRLWWRGRVQPEYRQRLRERMGRVPARASRAPLTWVHSVSVGETLAAVPVIEQLAARHPDWQWLVTTTTPTGSERVRAALKPLLGGRLLHYYLPYDLPECLGPFLDALRPDRLVIIETELWPNLLSICARRSIPTLLANARLSEKSARGYGRFPRLTKAMLGNLSRVVAQYPADAERFVALGLPPERVTASGNIKFDLSIDPGLESEAQAVAHQWRGRSGRKVWLAASTHSGEEEIVLDALAQLRAEFPGLLLVLVPRHPQRFDSVARLCRERGFKLLRRSSGGLPQPEHQILLGDTMGELLKFYGACDVAFVGGSLVPVGGHNMIEPAAWGIPVACGPHLHNFATVAELLSRAGAMAVVEDAEQLADELEGWLNSDGERHSAGARGREVAEENSGALQRLLDEIEGVAAGR</sequence>
<gene>
    <name evidence="12" type="primary">waaA</name>
    <name evidence="12" type="ORF">ACFQBM_08235</name>
</gene>
<dbReference type="Pfam" id="PF04413">
    <property type="entry name" value="Glycos_transf_N"/>
    <property type="match status" value="1"/>
</dbReference>
<dbReference type="RefSeq" id="WP_193189262.1">
    <property type="nucleotide sequence ID" value="NZ_JACZFR010000006.1"/>
</dbReference>
<keyword evidence="6 9" id="KW-0808">Transferase</keyword>
<dbReference type="Gene3D" id="3.40.50.11720">
    <property type="entry name" value="3-Deoxy-D-manno-octulosonic-acid transferase, N-terminal domain"/>
    <property type="match status" value="1"/>
</dbReference>
<dbReference type="InterPro" id="IPR001296">
    <property type="entry name" value="Glyco_trans_1"/>
</dbReference>
<keyword evidence="5" id="KW-0472">Membrane</keyword>
<dbReference type="Proteomes" id="UP001596425">
    <property type="component" value="Unassembled WGS sequence"/>
</dbReference>